<dbReference type="eggNOG" id="ENOG502SQNG">
    <property type="taxonomic scope" value="Eukaryota"/>
</dbReference>
<feature type="compositionally biased region" description="Low complexity" evidence="1">
    <location>
        <begin position="475"/>
        <end position="501"/>
    </location>
</feature>
<proteinExistence type="predicted"/>
<dbReference type="KEGG" id="tet:TTHERM_00309870"/>
<feature type="region of interest" description="Disordered" evidence="1">
    <location>
        <begin position="561"/>
        <end position="676"/>
    </location>
</feature>
<dbReference type="STRING" id="312017.I7MFZ2"/>
<gene>
    <name evidence="2" type="ORF">TTHERM_00309870</name>
</gene>
<reference evidence="3" key="1">
    <citation type="journal article" date="2006" name="PLoS Biol.">
        <title>Macronuclear genome sequence of the ciliate Tetrahymena thermophila, a model eukaryote.</title>
        <authorList>
            <person name="Eisen J.A."/>
            <person name="Coyne R.S."/>
            <person name="Wu M."/>
            <person name="Wu D."/>
            <person name="Thiagarajan M."/>
            <person name="Wortman J.R."/>
            <person name="Badger J.H."/>
            <person name="Ren Q."/>
            <person name="Amedeo P."/>
            <person name="Jones K.M."/>
            <person name="Tallon L.J."/>
            <person name="Delcher A.L."/>
            <person name="Salzberg S.L."/>
            <person name="Silva J.C."/>
            <person name="Haas B.J."/>
            <person name="Majoros W.H."/>
            <person name="Farzad M."/>
            <person name="Carlton J.M."/>
            <person name="Smith R.K. Jr."/>
            <person name="Garg J."/>
            <person name="Pearlman R.E."/>
            <person name="Karrer K.M."/>
            <person name="Sun L."/>
            <person name="Manning G."/>
            <person name="Elde N.C."/>
            <person name="Turkewitz A.P."/>
            <person name="Asai D.J."/>
            <person name="Wilkes D.E."/>
            <person name="Wang Y."/>
            <person name="Cai H."/>
            <person name="Collins K."/>
            <person name="Stewart B.A."/>
            <person name="Lee S.R."/>
            <person name="Wilamowska K."/>
            <person name="Weinberg Z."/>
            <person name="Ruzzo W.L."/>
            <person name="Wloga D."/>
            <person name="Gaertig J."/>
            <person name="Frankel J."/>
            <person name="Tsao C.-C."/>
            <person name="Gorovsky M.A."/>
            <person name="Keeling P.J."/>
            <person name="Waller R.F."/>
            <person name="Patron N.J."/>
            <person name="Cherry J.M."/>
            <person name="Stover N.A."/>
            <person name="Krieger C.J."/>
            <person name="del Toro C."/>
            <person name="Ryder H.F."/>
            <person name="Williamson S.C."/>
            <person name="Barbeau R.A."/>
            <person name="Hamilton E.P."/>
            <person name="Orias E."/>
        </authorList>
    </citation>
    <scope>NUCLEOTIDE SEQUENCE [LARGE SCALE GENOMIC DNA]</scope>
    <source>
        <strain evidence="3">SB210</strain>
    </source>
</reference>
<feature type="compositionally biased region" description="Low complexity" evidence="1">
    <location>
        <begin position="196"/>
        <end position="210"/>
    </location>
</feature>
<evidence type="ECO:0000313" key="2">
    <source>
        <dbReference type="EMBL" id="EAS00818.2"/>
    </source>
</evidence>
<feature type="region of interest" description="Disordered" evidence="1">
    <location>
        <begin position="336"/>
        <end position="401"/>
    </location>
</feature>
<dbReference type="GeneID" id="7838979"/>
<name>I7MFZ2_TETTS</name>
<dbReference type="Proteomes" id="UP000009168">
    <property type="component" value="Unassembled WGS sequence"/>
</dbReference>
<dbReference type="AlphaFoldDB" id="I7MFZ2"/>
<feature type="compositionally biased region" description="Low complexity" evidence="1">
    <location>
        <begin position="432"/>
        <end position="444"/>
    </location>
</feature>
<organism evidence="2 3">
    <name type="scientific">Tetrahymena thermophila (strain SB210)</name>
    <dbReference type="NCBI Taxonomy" id="312017"/>
    <lineage>
        <taxon>Eukaryota</taxon>
        <taxon>Sar</taxon>
        <taxon>Alveolata</taxon>
        <taxon>Ciliophora</taxon>
        <taxon>Intramacronucleata</taxon>
        <taxon>Oligohymenophorea</taxon>
        <taxon>Hymenostomatida</taxon>
        <taxon>Tetrahymenina</taxon>
        <taxon>Tetrahymenidae</taxon>
        <taxon>Tetrahymena</taxon>
    </lineage>
</organism>
<feature type="compositionally biased region" description="Low complexity" evidence="1">
    <location>
        <begin position="508"/>
        <end position="529"/>
    </location>
</feature>
<dbReference type="EMBL" id="GG662608">
    <property type="protein sequence ID" value="EAS00818.2"/>
    <property type="molecule type" value="Genomic_DNA"/>
</dbReference>
<dbReference type="OrthoDB" id="308755at2759"/>
<feature type="region of interest" description="Disordered" evidence="1">
    <location>
        <begin position="474"/>
        <end position="539"/>
    </location>
</feature>
<feature type="compositionally biased region" description="Low complexity" evidence="1">
    <location>
        <begin position="629"/>
        <end position="651"/>
    </location>
</feature>
<dbReference type="RefSeq" id="XP_001021063.2">
    <property type="nucleotide sequence ID" value="XM_001021063.2"/>
</dbReference>
<feature type="compositionally biased region" description="Low complexity" evidence="1">
    <location>
        <begin position="351"/>
        <end position="361"/>
    </location>
</feature>
<evidence type="ECO:0000313" key="3">
    <source>
        <dbReference type="Proteomes" id="UP000009168"/>
    </source>
</evidence>
<keyword evidence="3" id="KW-1185">Reference proteome</keyword>
<protein>
    <submittedName>
        <fullName evidence="2">Uncharacterized protein</fullName>
    </submittedName>
</protein>
<dbReference type="InParanoid" id="I7MFZ2"/>
<feature type="region of interest" description="Disordered" evidence="1">
    <location>
        <begin position="422"/>
        <end position="458"/>
    </location>
</feature>
<dbReference type="SUPFAM" id="SSF49348">
    <property type="entry name" value="Clathrin adaptor appendage domain"/>
    <property type="match status" value="1"/>
</dbReference>
<feature type="compositionally biased region" description="Low complexity" evidence="1">
    <location>
        <begin position="373"/>
        <end position="387"/>
    </location>
</feature>
<dbReference type="InterPro" id="IPR013041">
    <property type="entry name" value="Clathrin_app_Ig-like_sf"/>
</dbReference>
<feature type="compositionally biased region" description="Polar residues" evidence="1">
    <location>
        <begin position="652"/>
        <end position="664"/>
    </location>
</feature>
<feature type="compositionally biased region" description="Polar residues" evidence="1">
    <location>
        <begin position="589"/>
        <end position="603"/>
    </location>
</feature>
<feature type="region of interest" description="Disordered" evidence="1">
    <location>
        <begin position="190"/>
        <end position="214"/>
    </location>
</feature>
<evidence type="ECO:0000256" key="1">
    <source>
        <dbReference type="SAM" id="MobiDB-lite"/>
    </source>
</evidence>
<accession>I7MFZ2</accession>
<sequence length="1002" mass="115672">MSDKGVINPDFIRQTVQDEQYYWNNIEVICQSVLGDKKKETYAPILQVVQEVLVDDGQSGVVKLLTIRLLGTLVYPQSAQFEQYQTNTNFVSRLLKSNDILNVLYEICLYKAEVQDDNRGESMFKSEGKEIGKEFLKYCLEFVRFLATTWENSKTNSGDIVQTQFSIIYQNLQQSGVKFPDKNSYFGEIKKKKSSKTQQSQAATQQPSSKVQKQAAGDSASDKLIADCLSHVEPLLNMVNSNASIIPAIQDKIENDQVIYVSYVQKLQESMEDAKDFETLWAFLEFFNELTQEIEKIKQNNYSKKAYISFRKRVLEVAQQKLEKFWQPSSAQAQAQSVAESQKQPEKVKQVEQSQKQQPQETNTGGGGGFDNWGGDFNQGFDFNAQNQGGGGGFDFNAQNQAGGFGFDGGFQNFNFEEQKKAEELEEQTRLQKIQQEQQSQVQKQQEESKDQQKQSQKNNNFFDQEQHELDKQFNKGGFDQGFGNNFDNGGFGDFGNNNDQGFGGNFGQNNQGFGNEFEQNNQGFGNEFGKNDQGFGNEFGQHDQGFGNEFGTFQEKHQNKDANNFDQGFGGFWDNNQQQEPNRKQSQDKSPQFTNNQFFDNQDTIKERPPAQPNNQDFTGFGGFGDPQQSQNQQGFQNQNQTMKKQQQNNRASPQNQNQNTFYNFDGSGDKSHSYAYNMQQNQDNRRGDFRDSFVEFSELSKSDISARDFPLRNTIINVKEVRGTLHTFNKETFQVLQDYNVTQQIVRRFKIANLKVKSPLIESQDFQVGVISERIFDQNSSRYLIKCDLFFGNKTSYNVENFNIEFEGDYTSHLYIKNDKFPDIIEPKKQYKLNSMLSYTKTPYSLINANVQGTINGNEFYFTIFVPNLLPRYVHFYEPSNNMLYFRQKWRQKRDQIIKSDQFALNKRVIRTPIYFKRYFPQFSENMSLDDFIYHNKSNTNVLNYKLRGTVELDIPSIEYMVKFIVRPNFTAVIQVIPYSGYLNTAKALIDHFVFIFGQQ</sequence>